<sequence length="125" mass="13953">MHHPDSLWPEAAAAAAVGELNESLTWCFFQVSQVLFIFVPFTSSSLINRQPSTFNSHIIFEFLCRPILLDNQVLHCTSSSLVSPFAQTPLDFVLPVDLQAETRGPHSERLRFGLGCPTIALRLEL</sequence>
<reference evidence="2" key="1">
    <citation type="journal article" date="2015" name="Genome Announc.">
        <title>Draft genome sequence of the fungus Penicillium brasilianum MG11.</title>
        <authorList>
            <person name="Horn F."/>
            <person name="Linde J."/>
            <person name="Mattern D.J."/>
            <person name="Walther G."/>
            <person name="Guthke R."/>
            <person name="Brakhage A.A."/>
            <person name="Valiante V."/>
        </authorList>
    </citation>
    <scope>NUCLEOTIDE SEQUENCE [LARGE SCALE GENOMIC DNA]</scope>
    <source>
        <strain evidence="2">MG11</strain>
    </source>
</reference>
<evidence type="ECO:0000313" key="1">
    <source>
        <dbReference type="EMBL" id="CEJ60925.1"/>
    </source>
</evidence>
<evidence type="ECO:0000313" key="2">
    <source>
        <dbReference type="Proteomes" id="UP000042958"/>
    </source>
</evidence>
<dbReference type="AlphaFoldDB" id="A0A0F7TZP3"/>
<organism evidence="1 2">
    <name type="scientific">Penicillium brasilianum</name>
    <dbReference type="NCBI Taxonomy" id="104259"/>
    <lineage>
        <taxon>Eukaryota</taxon>
        <taxon>Fungi</taxon>
        <taxon>Dikarya</taxon>
        <taxon>Ascomycota</taxon>
        <taxon>Pezizomycotina</taxon>
        <taxon>Eurotiomycetes</taxon>
        <taxon>Eurotiomycetidae</taxon>
        <taxon>Eurotiales</taxon>
        <taxon>Aspergillaceae</taxon>
        <taxon>Penicillium</taxon>
    </lineage>
</organism>
<dbReference type="EMBL" id="CDHK01000009">
    <property type="protein sequence ID" value="CEJ60925.1"/>
    <property type="molecule type" value="Genomic_DNA"/>
</dbReference>
<gene>
    <name evidence="1" type="ORF">PMG11_09479</name>
</gene>
<name>A0A0F7TZP3_PENBI</name>
<accession>A0A0F7TZP3</accession>
<proteinExistence type="predicted"/>
<protein>
    <submittedName>
        <fullName evidence="1">Uncharacterized protein</fullName>
    </submittedName>
</protein>
<dbReference type="Proteomes" id="UP000042958">
    <property type="component" value="Unassembled WGS sequence"/>
</dbReference>
<keyword evidence="2" id="KW-1185">Reference proteome</keyword>